<dbReference type="VEuPathDB" id="FungiDB:H257_11132"/>
<organism evidence="8 12">
    <name type="scientific">Aphanomyces astaci</name>
    <name type="common">Crayfish plague agent</name>
    <dbReference type="NCBI Taxonomy" id="112090"/>
    <lineage>
        <taxon>Eukaryota</taxon>
        <taxon>Sar</taxon>
        <taxon>Stramenopiles</taxon>
        <taxon>Oomycota</taxon>
        <taxon>Saprolegniomycetes</taxon>
        <taxon>Saprolegniales</taxon>
        <taxon>Verrucalvaceae</taxon>
        <taxon>Aphanomyces</taxon>
    </lineage>
</organism>
<evidence type="ECO:0000313" key="11">
    <source>
        <dbReference type="Proteomes" id="UP000265716"/>
    </source>
</evidence>
<dbReference type="EMBL" id="QUSZ01001806">
    <property type="protein sequence ID" value="RHY24636.1"/>
    <property type="molecule type" value="Genomic_DNA"/>
</dbReference>
<gene>
    <name evidence="2" type="ORF">AaE_009891</name>
    <name evidence="4" type="ORF">DYB25_010943</name>
    <name evidence="9" type="ORF">DYB26_010552</name>
    <name evidence="5" type="ORF">DYB30_005929</name>
    <name evidence="8" type="ORF">DYB31_002973</name>
    <name evidence="7" type="ORF">DYB34_011515</name>
    <name evidence="3" type="ORF">DYB36_012745</name>
    <name evidence="6" type="ORF">DYB38_010189</name>
</gene>
<proteinExistence type="predicted"/>
<reference evidence="10 11" key="1">
    <citation type="submission" date="2018-08" db="EMBL/GenBank/DDBJ databases">
        <title>Aphanomyces genome sequencing and annotation.</title>
        <authorList>
            <person name="Minardi D."/>
            <person name="Oidtmann B."/>
            <person name="Van Der Giezen M."/>
            <person name="Studholme D.J."/>
        </authorList>
    </citation>
    <scope>NUCLEOTIDE SEQUENCE [LARGE SCALE GENOMIC DNA]</scope>
    <source>
        <strain evidence="8 12">197901</strain>
        <strain evidence="5 14">D2</strain>
        <strain evidence="9 16">FDL457</strain>
        <strain evidence="3 10">Kv</strain>
        <strain evidence="6 11">SA</strain>
        <strain evidence="7 15">Si</strain>
        <strain evidence="4 13">Yx</strain>
    </source>
</reference>
<dbReference type="Proteomes" id="UP000469452">
    <property type="component" value="Unassembled WGS sequence"/>
</dbReference>
<evidence type="ECO:0000313" key="15">
    <source>
        <dbReference type="Proteomes" id="UP000283543"/>
    </source>
</evidence>
<dbReference type="Proteomes" id="UP000266196">
    <property type="component" value="Unassembled WGS sequence"/>
</dbReference>
<evidence type="ECO:0000256" key="1">
    <source>
        <dbReference type="SAM" id="MobiDB-lite"/>
    </source>
</evidence>
<protein>
    <submittedName>
        <fullName evidence="8">Uncharacterized protein</fullName>
    </submittedName>
</protein>
<evidence type="ECO:0000313" key="14">
    <source>
        <dbReference type="Proteomes" id="UP000266643"/>
    </source>
</evidence>
<dbReference type="Proteomes" id="UP000283543">
    <property type="component" value="Unassembled WGS sequence"/>
</dbReference>
<evidence type="ECO:0000313" key="10">
    <source>
        <dbReference type="Proteomes" id="UP000265427"/>
    </source>
</evidence>
<evidence type="ECO:0000313" key="13">
    <source>
        <dbReference type="Proteomes" id="UP000266239"/>
    </source>
</evidence>
<evidence type="ECO:0000313" key="4">
    <source>
        <dbReference type="EMBL" id="RHY32443.1"/>
    </source>
</evidence>
<dbReference type="EMBL" id="QUTA01001513">
    <property type="protein sequence ID" value="RHY32443.1"/>
    <property type="molecule type" value="Genomic_DNA"/>
</dbReference>
<dbReference type="Proteomes" id="UP000265427">
    <property type="component" value="Unassembled WGS sequence"/>
</dbReference>
<evidence type="ECO:0000313" key="3">
    <source>
        <dbReference type="EMBL" id="RHY24636.1"/>
    </source>
</evidence>
<dbReference type="EMBL" id="QUTE01010694">
    <property type="protein sequence ID" value="RHZ12566.1"/>
    <property type="molecule type" value="Genomic_DNA"/>
</dbReference>
<dbReference type="Proteomes" id="UP000266643">
    <property type="component" value="Unassembled WGS sequence"/>
</dbReference>
<dbReference type="EMBL" id="QUTD01011979">
    <property type="protein sequence ID" value="RHY38911.1"/>
    <property type="molecule type" value="Genomic_DNA"/>
</dbReference>
<evidence type="ECO:0000313" key="16">
    <source>
        <dbReference type="Proteomes" id="UP000286510"/>
    </source>
</evidence>
<reference evidence="2 17" key="2">
    <citation type="submission" date="2019-06" db="EMBL/GenBank/DDBJ databases">
        <title>Genomics analysis of Aphanomyces spp. identifies a new class of oomycete effector associated with host adaptation.</title>
        <authorList>
            <person name="Gaulin E."/>
        </authorList>
    </citation>
    <scope>NUCLEOTIDE SEQUENCE [LARGE SCALE GENOMIC DNA]</scope>
    <source>
        <strain evidence="2 17">E</strain>
    </source>
</reference>
<accession>A0A397FA01</accession>
<dbReference type="Proteomes" id="UP000286510">
    <property type="component" value="Unassembled WGS sequence"/>
</dbReference>
<sequence length="151" mass="16611">MISLAHVKSSQANDAAAAAARRIAWPGGNITSNKEEALQKFLERKKAAEDRAAGITTPTAQQSSRVRSTKHQHSPSKVEKARSHAGHGARKAGGDKPQLFKKRHLVHKQPKFVKRAGKNHHTHRHEDTPTKGLPTTTKLSMSLDDIVKKQK</sequence>
<feature type="compositionally biased region" description="Basic residues" evidence="1">
    <location>
        <begin position="99"/>
        <end position="123"/>
    </location>
</feature>
<feature type="compositionally biased region" description="Polar residues" evidence="1">
    <location>
        <begin position="56"/>
        <end position="66"/>
    </location>
</feature>
<dbReference type="EMBL" id="VJMI01015834">
    <property type="protein sequence ID" value="KAF0723273.1"/>
    <property type="molecule type" value="Genomic_DNA"/>
</dbReference>
<evidence type="ECO:0000313" key="2">
    <source>
        <dbReference type="EMBL" id="KAF0723273.1"/>
    </source>
</evidence>
<feature type="compositionally biased region" description="Low complexity" evidence="1">
    <location>
        <begin position="130"/>
        <end position="139"/>
    </location>
</feature>
<dbReference type="Proteomes" id="UP000266239">
    <property type="component" value="Unassembled WGS sequence"/>
</dbReference>
<evidence type="ECO:0000313" key="7">
    <source>
        <dbReference type="EMBL" id="RHY55899.1"/>
    </source>
</evidence>
<dbReference type="Proteomes" id="UP000265716">
    <property type="component" value="Unassembled WGS sequence"/>
</dbReference>
<evidence type="ECO:0000313" key="17">
    <source>
        <dbReference type="Proteomes" id="UP000469452"/>
    </source>
</evidence>
<feature type="region of interest" description="Disordered" evidence="1">
    <location>
        <begin position="45"/>
        <end position="151"/>
    </location>
</feature>
<evidence type="ECO:0000313" key="12">
    <source>
        <dbReference type="Proteomes" id="UP000266196"/>
    </source>
</evidence>
<evidence type="ECO:0000313" key="9">
    <source>
        <dbReference type="EMBL" id="RHZ29504.1"/>
    </source>
</evidence>
<comment type="caution">
    <text evidence="8">The sequence shown here is derived from an EMBL/GenBank/DDBJ whole genome shotgun (WGS) entry which is preliminary data.</text>
</comment>
<name>A0A397FA01_APHAT</name>
<dbReference type="EMBL" id="QUTB01005367">
    <property type="protein sequence ID" value="RHY55899.1"/>
    <property type="molecule type" value="Genomic_DNA"/>
</dbReference>
<evidence type="ECO:0000313" key="5">
    <source>
        <dbReference type="EMBL" id="RHY38911.1"/>
    </source>
</evidence>
<dbReference type="AlphaFoldDB" id="A0A397FA01"/>
<evidence type="ECO:0000313" key="8">
    <source>
        <dbReference type="EMBL" id="RHZ12566.1"/>
    </source>
</evidence>
<dbReference type="EMBL" id="QUTC01006269">
    <property type="protein sequence ID" value="RHY53009.1"/>
    <property type="molecule type" value="Genomic_DNA"/>
</dbReference>
<evidence type="ECO:0000313" key="6">
    <source>
        <dbReference type="EMBL" id="RHY53009.1"/>
    </source>
</evidence>
<dbReference type="EMBL" id="QUTF01011204">
    <property type="protein sequence ID" value="RHZ29504.1"/>
    <property type="molecule type" value="Genomic_DNA"/>
</dbReference>